<accession>A0ABW4LHV2</accession>
<evidence type="ECO:0000256" key="1">
    <source>
        <dbReference type="ARBA" id="ARBA00023015"/>
    </source>
</evidence>
<dbReference type="Gene3D" id="3.40.50.2300">
    <property type="match status" value="2"/>
</dbReference>
<dbReference type="InterPro" id="IPR000843">
    <property type="entry name" value="HTH_LacI"/>
</dbReference>
<keyword evidence="3" id="KW-0804">Transcription</keyword>
<name>A0ABW4LHV2_9MICO</name>
<dbReference type="SMART" id="SM00354">
    <property type="entry name" value="HTH_LACI"/>
    <property type="match status" value="1"/>
</dbReference>
<dbReference type="Pfam" id="PF13377">
    <property type="entry name" value="Peripla_BP_3"/>
    <property type="match status" value="1"/>
</dbReference>
<dbReference type="RefSeq" id="WP_377933990.1">
    <property type="nucleotide sequence ID" value="NZ_JBHUEA010000011.1"/>
</dbReference>
<evidence type="ECO:0000256" key="2">
    <source>
        <dbReference type="ARBA" id="ARBA00023125"/>
    </source>
</evidence>
<dbReference type="InterPro" id="IPR028082">
    <property type="entry name" value="Peripla_BP_I"/>
</dbReference>
<gene>
    <name evidence="5" type="ORF">ACFSBI_08585</name>
</gene>
<feature type="domain" description="HTH lacI-type" evidence="4">
    <location>
        <begin position="5"/>
        <end position="59"/>
    </location>
</feature>
<comment type="caution">
    <text evidence="5">The sequence shown here is derived from an EMBL/GenBank/DDBJ whole genome shotgun (WGS) entry which is preliminary data.</text>
</comment>
<dbReference type="PROSITE" id="PS50932">
    <property type="entry name" value="HTH_LACI_2"/>
    <property type="match status" value="1"/>
</dbReference>
<sequence length="339" mass="35584">MIKRRTIADVAAAAGVSVATVSKAVNGRYGVAPETAARVLKAAEELGYGSSLGASSLRGGRTGVIGVFVAAFEPWATEVLKGVYVGMQATQYDLLAYSGSYNEDHDGWERRSLARLSGTLVDGAIVVAPSTTDLRVTVPVVAIDPSKGPAGLPVVEADSFGGARMAVRRLIELGHRRIGLVSGRADLRSAALRETGYRRALDDAGIPFDPALVRVGAYEQRASREAAGALLDLPEPPTAIFAANDLSALATLQVARLRGVDVPDSLSVIGFDDVPEAARSDPPLTTVQQSMQRMGAAAAAMLLDLLDGRDPQERHQVLGTRLVERATTAPPPGLLRRAT</sequence>
<evidence type="ECO:0000256" key="3">
    <source>
        <dbReference type="ARBA" id="ARBA00023163"/>
    </source>
</evidence>
<dbReference type="CDD" id="cd06267">
    <property type="entry name" value="PBP1_LacI_sugar_binding-like"/>
    <property type="match status" value="1"/>
</dbReference>
<organism evidence="5 6">
    <name type="scientific">Amnibacterium endophyticum</name>
    <dbReference type="NCBI Taxonomy" id="2109337"/>
    <lineage>
        <taxon>Bacteria</taxon>
        <taxon>Bacillati</taxon>
        <taxon>Actinomycetota</taxon>
        <taxon>Actinomycetes</taxon>
        <taxon>Micrococcales</taxon>
        <taxon>Microbacteriaceae</taxon>
        <taxon>Amnibacterium</taxon>
    </lineage>
</organism>
<reference evidence="6" key="1">
    <citation type="journal article" date="2019" name="Int. J. Syst. Evol. Microbiol.">
        <title>The Global Catalogue of Microorganisms (GCM) 10K type strain sequencing project: providing services to taxonomists for standard genome sequencing and annotation.</title>
        <authorList>
            <consortium name="The Broad Institute Genomics Platform"/>
            <consortium name="The Broad Institute Genome Sequencing Center for Infectious Disease"/>
            <person name="Wu L."/>
            <person name="Ma J."/>
        </authorList>
    </citation>
    <scope>NUCLEOTIDE SEQUENCE [LARGE SCALE GENOMIC DNA]</scope>
    <source>
        <strain evidence="6">CGMCC 1.12471</strain>
    </source>
</reference>
<proteinExistence type="predicted"/>
<dbReference type="EMBL" id="JBHUEA010000011">
    <property type="protein sequence ID" value="MFD1721604.1"/>
    <property type="molecule type" value="Genomic_DNA"/>
</dbReference>
<dbReference type="InterPro" id="IPR046335">
    <property type="entry name" value="LacI/GalR-like_sensor"/>
</dbReference>
<dbReference type="GO" id="GO:0003677">
    <property type="term" value="F:DNA binding"/>
    <property type="evidence" value="ECO:0007669"/>
    <property type="project" value="UniProtKB-KW"/>
</dbReference>
<dbReference type="PANTHER" id="PTHR30146">
    <property type="entry name" value="LACI-RELATED TRANSCRIPTIONAL REPRESSOR"/>
    <property type="match status" value="1"/>
</dbReference>
<dbReference type="SUPFAM" id="SSF47413">
    <property type="entry name" value="lambda repressor-like DNA-binding domains"/>
    <property type="match status" value="1"/>
</dbReference>
<evidence type="ECO:0000313" key="5">
    <source>
        <dbReference type="EMBL" id="MFD1721604.1"/>
    </source>
</evidence>
<evidence type="ECO:0000313" key="6">
    <source>
        <dbReference type="Proteomes" id="UP001597347"/>
    </source>
</evidence>
<dbReference type="Gene3D" id="1.10.260.40">
    <property type="entry name" value="lambda repressor-like DNA-binding domains"/>
    <property type="match status" value="1"/>
</dbReference>
<dbReference type="PANTHER" id="PTHR30146:SF109">
    <property type="entry name" value="HTH-TYPE TRANSCRIPTIONAL REGULATOR GALS"/>
    <property type="match status" value="1"/>
</dbReference>
<dbReference type="Proteomes" id="UP001597347">
    <property type="component" value="Unassembled WGS sequence"/>
</dbReference>
<dbReference type="SUPFAM" id="SSF53822">
    <property type="entry name" value="Periplasmic binding protein-like I"/>
    <property type="match status" value="1"/>
</dbReference>
<keyword evidence="6" id="KW-1185">Reference proteome</keyword>
<keyword evidence="2 5" id="KW-0238">DNA-binding</keyword>
<evidence type="ECO:0000259" key="4">
    <source>
        <dbReference type="PROSITE" id="PS50932"/>
    </source>
</evidence>
<dbReference type="InterPro" id="IPR010982">
    <property type="entry name" value="Lambda_DNA-bd_dom_sf"/>
</dbReference>
<keyword evidence="1" id="KW-0805">Transcription regulation</keyword>
<protein>
    <submittedName>
        <fullName evidence="5">LacI family DNA-binding transcriptional regulator</fullName>
    </submittedName>
</protein>
<dbReference type="PROSITE" id="PS00356">
    <property type="entry name" value="HTH_LACI_1"/>
    <property type="match status" value="1"/>
</dbReference>
<dbReference type="Pfam" id="PF00356">
    <property type="entry name" value="LacI"/>
    <property type="match status" value="1"/>
</dbReference>
<dbReference type="CDD" id="cd01392">
    <property type="entry name" value="HTH_LacI"/>
    <property type="match status" value="1"/>
</dbReference>